<proteinExistence type="predicted"/>
<organism evidence="1 2">
    <name type="scientific">Sphagnurus paluster</name>
    <dbReference type="NCBI Taxonomy" id="117069"/>
    <lineage>
        <taxon>Eukaryota</taxon>
        <taxon>Fungi</taxon>
        <taxon>Dikarya</taxon>
        <taxon>Basidiomycota</taxon>
        <taxon>Agaricomycotina</taxon>
        <taxon>Agaricomycetes</taxon>
        <taxon>Agaricomycetidae</taxon>
        <taxon>Agaricales</taxon>
        <taxon>Tricholomatineae</taxon>
        <taxon>Lyophyllaceae</taxon>
        <taxon>Sphagnurus</taxon>
    </lineage>
</organism>
<sequence>MARNCPTAGEYVQLGHIRYSPQGFYVWGIDGQRIPHWEGGIINAVRDRFGALPNRDVPQVQLQPNAQALGAAAAGNFIQ</sequence>
<dbReference type="AlphaFoldDB" id="A0A9P7KC18"/>
<accession>A0A9P7KC18</accession>
<gene>
    <name evidence="1" type="ORF">H0H81_009192</name>
</gene>
<evidence type="ECO:0000313" key="2">
    <source>
        <dbReference type="Proteomes" id="UP000717328"/>
    </source>
</evidence>
<dbReference type="EMBL" id="JABCKI010002650">
    <property type="protein sequence ID" value="KAG5645148.1"/>
    <property type="molecule type" value="Genomic_DNA"/>
</dbReference>
<protein>
    <submittedName>
        <fullName evidence="1">Uncharacterized protein</fullName>
    </submittedName>
</protein>
<comment type="caution">
    <text evidence="1">The sequence shown here is derived from an EMBL/GenBank/DDBJ whole genome shotgun (WGS) entry which is preliminary data.</text>
</comment>
<evidence type="ECO:0000313" key="1">
    <source>
        <dbReference type="EMBL" id="KAG5645148.1"/>
    </source>
</evidence>
<name>A0A9P7KC18_9AGAR</name>
<reference evidence="1" key="1">
    <citation type="submission" date="2021-02" db="EMBL/GenBank/DDBJ databases">
        <authorList>
            <person name="Nieuwenhuis M."/>
            <person name="Van De Peppel L.J.J."/>
        </authorList>
    </citation>
    <scope>NUCLEOTIDE SEQUENCE</scope>
    <source>
        <strain evidence="1">D49</strain>
    </source>
</reference>
<feature type="non-terminal residue" evidence="1">
    <location>
        <position position="79"/>
    </location>
</feature>
<dbReference type="Proteomes" id="UP000717328">
    <property type="component" value="Unassembled WGS sequence"/>
</dbReference>
<keyword evidence="2" id="KW-1185">Reference proteome</keyword>
<reference evidence="1" key="2">
    <citation type="submission" date="2021-10" db="EMBL/GenBank/DDBJ databases">
        <title>Phylogenomics reveals ancestral predisposition of the termite-cultivated fungus Termitomyces towards a domesticated lifestyle.</title>
        <authorList>
            <person name="Auxier B."/>
            <person name="Grum-Grzhimaylo A."/>
            <person name="Cardenas M.E."/>
            <person name="Lodge J.D."/>
            <person name="Laessoe T."/>
            <person name="Pedersen O."/>
            <person name="Smith M.E."/>
            <person name="Kuyper T.W."/>
            <person name="Franco-Molano E.A."/>
            <person name="Baroni T.J."/>
            <person name="Aanen D.K."/>
        </authorList>
    </citation>
    <scope>NUCLEOTIDE SEQUENCE</scope>
    <source>
        <strain evidence="1">D49</strain>
    </source>
</reference>